<sequence length="58" mass="6530">MNKIIFALVGILVLVILVINFDLLGNNKKNELKPCSEYSNQQSCPEDCSWKNNKCKAS</sequence>
<keyword evidence="1" id="KW-0812">Transmembrane</keyword>
<keyword evidence="1" id="KW-1133">Transmembrane helix</keyword>
<dbReference type="EMBL" id="MK250086">
    <property type="protein sequence ID" value="QDY51971.1"/>
    <property type="molecule type" value="Genomic_DNA"/>
</dbReference>
<protein>
    <submittedName>
        <fullName evidence="2">Uncharacterized protein</fullName>
    </submittedName>
</protein>
<feature type="transmembrane region" description="Helical" evidence="1">
    <location>
        <begin position="6"/>
        <end position="24"/>
    </location>
</feature>
<keyword evidence="1" id="KW-0472">Membrane</keyword>
<name>A0A5B8IPB8_9VIRU</name>
<accession>A0A5B8IPB8</accession>
<evidence type="ECO:0000256" key="1">
    <source>
        <dbReference type="SAM" id="Phobius"/>
    </source>
</evidence>
<evidence type="ECO:0000313" key="2">
    <source>
        <dbReference type="EMBL" id="QDY51971.1"/>
    </source>
</evidence>
<gene>
    <name evidence="2" type="ORF">2_43</name>
</gene>
<organism evidence="2">
    <name type="scientific">Mimiviridae sp. ChoanoV1</name>
    <dbReference type="NCBI Taxonomy" id="2596887"/>
    <lineage>
        <taxon>Viruses</taxon>
        <taxon>Varidnaviria</taxon>
        <taxon>Bamfordvirae</taxon>
        <taxon>Nucleocytoviricota</taxon>
        <taxon>Megaviricetes</taxon>
        <taxon>Imitervirales</taxon>
        <taxon>Schizomimiviridae</taxon>
    </lineage>
</organism>
<proteinExistence type="predicted"/>
<reference evidence="2" key="1">
    <citation type="submission" date="2018-11" db="EMBL/GenBank/DDBJ databases">
        <title>A distinct lineage of giant viruses engineers rhodopsin photosystems in predatory marine eukaryotes.</title>
        <authorList>
            <person name="Needham D.M."/>
            <person name="Yoshizawa S."/>
            <person name="Hosaka T."/>
            <person name="Poirier C."/>
            <person name="Choi C.-J."/>
            <person name="Hehenberger E."/>
            <person name="Irwin N.A.T."/>
            <person name="Wilken S."/>
            <person name="Yung C.-M."/>
            <person name="Bachy C."/>
            <person name="Kurihara R."/>
            <person name="Nakajima Y."/>
            <person name="Kojima K."/>
            <person name="Kimura-Someya T."/>
            <person name="Leonard G."/>
            <person name="Malmstrom R.R."/>
            <person name="Mende D."/>
            <person name="Olson D.K."/>
            <person name="Sudo Y."/>
            <person name="Sudek S."/>
            <person name="Richards T.A."/>
            <person name="DeLong E.F."/>
            <person name="Keeling P.J."/>
            <person name="Santoro A.E."/>
            <person name="Shirouzu M."/>
            <person name="Iwasaki W."/>
            <person name="Worden A.Z."/>
        </authorList>
    </citation>
    <scope>NUCLEOTIDE SEQUENCE</scope>
</reference>